<dbReference type="SMART" id="SM00507">
    <property type="entry name" value="HNHc"/>
    <property type="match status" value="1"/>
</dbReference>
<proteinExistence type="predicted"/>
<dbReference type="Proteomes" id="UP000204171">
    <property type="component" value="Segment"/>
</dbReference>
<gene>
    <name evidence="2" type="ORF">PM85_003</name>
</gene>
<dbReference type="Gene3D" id="1.10.10.10">
    <property type="entry name" value="Winged helix-like DNA-binding domain superfamily/Winged helix DNA-binding domain"/>
    <property type="match status" value="1"/>
</dbReference>
<dbReference type="EMBL" id="KM819695">
    <property type="protein sequence ID" value="AIW03111.1"/>
    <property type="molecule type" value="Genomic_DNA"/>
</dbReference>
<organism evidence="2 3">
    <name type="scientific">Proteus phage PM 85</name>
    <dbReference type="NCBI Taxonomy" id="1560283"/>
    <lineage>
        <taxon>Viruses</taxon>
        <taxon>Duplodnaviria</taxon>
        <taxon>Heunggongvirae</taxon>
        <taxon>Uroviricota</taxon>
        <taxon>Caudoviricetes</taxon>
        <taxon>Autographivirales</taxon>
        <taxon>Autosignataviridae</taxon>
        <taxon>Molineuxvirinae</taxon>
        <taxon>Acadevirus</taxon>
        <taxon>Acadevirus PM85</taxon>
    </lineage>
</organism>
<dbReference type="Gene3D" id="3.90.75.20">
    <property type="match status" value="1"/>
</dbReference>
<dbReference type="InterPro" id="IPR003615">
    <property type="entry name" value="HNH_nuc"/>
</dbReference>
<feature type="domain" description="HNH nuclease" evidence="1">
    <location>
        <begin position="77"/>
        <end position="125"/>
    </location>
</feature>
<dbReference type="GeneID" id="24724469"/>
<keyword evidence="3" id="KW-1185">Reference proteome</keyword>
<accession>A0A0F6NY96</accession>
<name>A0A0F6NY96_9CAUD</name>
<dbReference type="InterPro" id="IPR044925">
    <property type="entry name" value="His-Me_finger_sf"/>
</dbReference>
<dbReference type="OrthoDB" id="21336at10239"/>
<dbReference type="InterPro" id="IPR036388">
    <property type="entry name" value="WH-like_DNA-bd_sf"/>
</dbReference>
<dbReference type="RefSeq" id="YP_009152035.1">
    <property type="nucleotide sequence ID" value="NC_027379.1"/>
</dbReference>
<dbReference type="GO" id="GO:0016788">
    <property type="term" value="F:hydrolase activity, acting on ester bonds"/>
    <property type="evidence" value="ECO:0007669"/>
    <property type="project" value="InterPro"/>
</dbReference>
<dbReference type="SUPFAM" id="SSF54060">
    <property type="entry name" value="His-Me finger endonucleases"/>
    <property type="match status" value="1"/>
</dbReference>
<protein>
    <submittedName>
        <fullName evidence="2">HNH DNAse</fullName>
    </submittedName>
</protein>
<reference evidence="2 3" key="1">
    <citation type="submission" date="2014-10" db="EMBL/GenBank/DDBJ databases">
        <title>Prtoeus mirabilis bacteriophage PM 85.</title>
        <authorList>
            <person name="Shedko E.D."/>
            <person name="Morozova V.V."/>
            <person name="Tupikin A.E."/>
            <person name="Kabilov M.R."/>
            <person name="Kurilshikov A.M."/>
            <person name="Babkin I.V."/>
            <person name="Tikunova N.V."/>
        </authorList>
    </citation>
    <scope>NUCLEOTIDE SEQUENCE [LARGE SCALE GENOMIC DNA]</scope>
</reference>
<sequence>MGWLACTLSFILYLRSDIMEIWQPIKGYEERYSVSNKGRVASFMFRNKRRPYPKILSLTNNTKSAYVQVQLFNGTSSCKKELVHRLVAKHFIPNPFNLPEVNHINGDKRDNSVNNLEWVTSKDNVKHALSTGLRYNVDCSWLKKKFKAVSPDGVVFEGIGLNSFCKEHNLDSAALARTSTGKQRTHKGWTMTWQ</sequence>
<dbReference type="KEGG" id="vg:24724469"/>
<evidence type="ECO:0000259" key="1">
    <source>
        <dbReference type="SMART" id="SM00507"/>
    </source>
</evidence>
<dbReference type="Pfam" id="PF13392">
    <property type="entry name" value="HNH_3"/>
    <property type="match status" value="1"/>
</dbReference>
<dbReference type="Pfam" id="PF07463">
    <property type="entry name" value="NUMOD4"/>
    <property type="match status" value="1"/>
</dbReference>
<dbReference type="InterPro" id="IPR010902">
    <property type="entry name" value="NUMOD4"/>
</dbReference>
<evidence type="ECO:0000313" key="2">
    <source>
        <dbReference type="EMBL" id="AIW03111.1"/>
    </source>
</evidence>
<evidence type="ECO:0000313" key="3">
    <source>
        <dbReference type="Proteomes" id="UP000204171"/>
    </source>
</evidence>